<protein>
    <submittedName>
        <fullName evidence="2">Uncharacterized protein</fullName>
    </submittedName>
</protein>
<accession>A0ABP9HRB2</accession>
<name>A0ABP9HRB2_9ACTN</name>
<reference evidence="3" key="1">
    <citation type="journal article" date="2019" name="Int. J. Syst. Evol. Microbiol.">
        <title>The Global Catalogue of Microorganisms (GCM) 10K type strain sequencing project: providing services to taxonomists for standard genome sequencing and annotation.</title>
        <authorList>
            <consortium name="The Broad Institute Genomics Platform"/>
            <consortium name="The Broad Institute Genome Sequencing Center for Infectious Disease"/>
            <person name="Wu L."/>
            <person name="Ma J."/>
        </authorList>
    </citation>
    <scope>NUCLEOTIDE SEQUENCE [LARGE SCALE GENOMIC DNA]</scope>
    <source>
        <strain evidence="3">JCM 17986</strain>
    </source>
</reference>
<feature type="region of interest" description="Disordered" evidence="1">
    <location>
        <begin position="1"/>
        <end position="98"/>
    </location>
</feature>
<evidence type="ECO:0000313" key="2">
    <source>
        <dbReference type="EMBL" id="GAA4976598.1"/>
    </source>
</evidence>
<comment type="caution">
    <text evidence="2">The sequence shown here is derived from an EMBL/GenBank/DDBJ whole genome shotgun (WGS) entry which is preliminary data.</text>
</comment>
<dbReference type="EMBL" id="BAABHS010000018">
    <property type="protein sequence ID" value="GAA4976598.1"/>
    <property type="molecule type" value="Genomic_DNA"/>
</dbReference>
<feature type="compositionally biased region" description="Pro residues" evidence="1">
    <location>
        <begin position="83"/>
        <end position="93"/>
    </location>
</feature>
<keyword evidence="3" id="KW-1185">Reference proteome</keyword>
<evidence type="ECO:0000313" key="3">
    <source>
        <dbReference type="Proteomes" id="UP001500466"/>
    </source>
</evidence>
<sequence length="237" mass="24996">MKNEKSEKNEKVGKKAARAAKAAGVDRVGRTRRPGGVAATGPGTGEDSAVLPRPPVRESVAVDSRSVGRGSAVRGSGVRPGPVYEPDPPPRSSPPTSFADYLAAAWWPRRGEPAGALPGSVPTPEVVPGPLPGSLPGSVLVPIPVPPVYPPPYDRPPMLVPKGVLRQRGWTESGIRQFLDGPDALAPNPVVRTAPAMRLYALDRALAAESTPAWQVWRAESAARRASLRARLRTGEE</sequence>
<evidence type="ECO:0000256" key="1">
    <source>
        <dbReference type="SAM" id="MobiDB-lite"/>
    </source>
</evidence>
<dbReference type="Proteomes" id="UP001500466">
    <property type="component" value="Unassembled WGS sequence"/>
</dbReference>
<organism evidence="2 3">
    <name type="scientific">Yinghuangia aomiensis</name>
    <dbReference type="NCBI Taxonomy" id="676205"/>
    <lineage>
        <taxon>Bacteria</taxon>
        <taxon>Bacillati</taxon>
        <taxon>Actinomycetota</taxon>
        <taxon>Actinomycetes</taxon>
        <taxon>Kitasatosporales</taxon>
        <taxon>Streptomycetaceae</taxon>
        <taxon>Yinghuangia</taxon>
    </lineage>
</organism>
<feature type="compositionally biased region" description="Low complexity" evidence="1">
    <location>
        <begin position="62"/>
        <end position="82"/>
    </location>
</feature>
<gene>
    <name evidence="2" type="ORF">GCM10023205_49730</name>
</gene>
<proteinExistence type="predicted"/>
<feature type="compositionally biased region" description="Basic and acidic residues" evidence="1">
    <location>
        <begin position="1"/>
        <end position="13"/>
    </location>
</feature>